<keyword evidence="2" id="KW-1185">Reference proteome</keyword>
<evidence type="ECO:0000313" key="2">
    <source>
        <dbReference type="Proteomes" id="UP000001423"/>
    </source>
</evidence>
<proteinExistence type="predicted"/>
<reference evidence="1 2" key="1">
    <citation type="journal article" date="2003" name="Nature">
        <title>Genome divergence in two Prochlorococcus ecotypes reflects oceanic niche differentiation.</title>
        <authorList>
            <person name="Rocap G."/>
            <person name="Larimer F.W."/>
            <person name="Lamerdin J.E."/>
            <person name="Malfatti S."/>
            <person name="Chain P."/>
            <person name="Ahlgren N.A."/>
            <person name="Arellano A."/>
            <person name="Coleman M."/>
            <person name="Hauser L."/>
            <person name="Hess W.R."/>
            <person name="Johnson Z.I."/>
            <person name="Land M.L."/>
            <person name="Lindell D."/>
            <person name="Post A.F."/>
            <person name="Regala W."/>
            <person name="Shah M."/>
            <person name="Shaw S.L."/>
            <person name="Steglich C."/>
            <person name="Sullivan M.B."/>
            <person name="Ting C.S."/>
            <person name="Tolonen A."/>
            <person name="Webb E.A."/>
            <person name="Zinser E.R."/>
            <person name="Chisholm S.W."/>
        </authorList>
    </citation>
    <scope>NUCLEOTIDE SEQUENCE [LARGE SCALE GENOMIC DNA]</scope>
    <source>
        <strain evidence="2">MIT 9313</strain>
    </source>
</reference>
<dbReference type="HOGENOM" id="CLU_3203942_0_0_3"/>
<accession>B9ERR7</accession>
<protein>
    <submittedName>
        <fullName evidence="1">Uncharacterized protein</fullName>
    </submittedName>
</protein>
<dbReference type="AlphaFoldDB" id="B9ERR7"/>
<sequence length="45" mass="5071">MIRTGLWNDALYGFIANPLLPDQCLYSPLIVGVLFIFSDGIERVE</sequence>
<evidence type="ECO:0000313" key="1">
    <source>
        <dbReference type="EMBL" id="CAX31966.1"/>
    </source>
</evidence>
<dbReference type="EMBL" id="BX548175">
    <property type="protein sequence ID" value="CAX31966.1"/>
    <property type="molecule type" value="Genomic_DNA"/>
</dbReference>
<organism evidence="1 2">
    <name type="scientific">Prochlorococcus marinus (strain MIT 9313)</name>
    <dbReference type="NCBI Taxonomy" id="74547"/>
    <lineage>
        <taxon>Bacteria</taxon>
        <taxon>Bacillati</taxon>
        <taxon>Cyanobacteriota</taxon>
        <taxon>Cyanophyceae</taxon>
        <taxon>Synechococcales</taxon>
        <taxon>Prochlorococcaceae</taxon>
        <taxon>Prochlorococcus</taxon>
    </lineage>
</organism>
<gene>
    <name evidence="1" type="ordered locus">PMT_2448</name>
</gene>
<dbReference type="KEGG" id="pmt:PMT_2448"/>
<dbReference type="Proteomes" id="UP000001423">
    <property type="component" value="Chromosome"/>
</dbReference>
<name>B9ERR7_PROMM</name>